<keyword evidence="8" id="KW-0133">Cell shape</keyword>
<comment type="subcellular location">
    <subcellularLocation>
        <location evidence="1">Cell membrane</location>
        <topology evidence="1">Multi-pass membrane protein</topology>
    </subcellularLocation>
</comment>
<evidence type="ECO:0000256" key="12">
    <source>
        <dbReference type="ARBA" id="ARBA00023306"/>
    </source>
</evidence>
<feature type="transmembrane region" description="Helical" evidence="22">
    <location>
        <begin position="296"/>
        <end position="323"/>
    </location>
</feature>
<dbReference type="PANTHER" id="PTHR30474">
    <property type="entry name" value="CELL CYCLE PROTEIN"/>
    <property type="match status" value="1"/>
</dbReference>
<keyword evidence="5" id="KW-0328">Glycosyltransferase</keyword>
<evidence type="ECO:0000256" key="6">
    <source>
        <dbReference type="ARBA" id="ARBA00022679"/>
    </source>
</evidence>
<keyword evidence="13" id="KW-0961">Cell wall biogenesis/degradation</keyword>
<reference evidence="23 24" key="1">
    <citation type="submission" date="2017-10" db="EMBL/GenBank/DDBJ databases">
        <title>Sequencing the genomes of 1000 actinobacteria strains.</title>
        <authorList>
            <person name="Klenk H.-P."/>
        </authorList>
    </citation>
    <scope>NUCLEOTIDE SEQUENCE [LARGE SCALE GENOMIC DNA]</scope>
    <source>
        <strain evidence="23 24">DSM 15597</strain>
    </source>
</reference>
<dbReference type="NCBIfam" id="TIGR02614">
    <property type="entry name" value="ftsW"/>
    <property type="match status" value="1"/>
</dbReference>
<keyword evidence="9" id="KW-0573">Peptidoglycan synthesis</keyword>
<evidence type="ECO:0000256" key="5">
    <source>
        <dbReference type="ARBA" id="ARBA00022676"/>
    </source>
</evidence>
<evidence type="ECO:0000256" key="15">
    <source>
        <dbReference type="ARBA" id="ARBA00033270"/>
    </source>
</evidence>
<evidence type="ECO:0000256" key="16">
    <source>
        <dbReference type="ARBA" id="ARBA00038053"/>
    </source>
</evidence>
<comment type="function">
    <text evidence="21">Peptidoglycan polymerase that is essential for cell division.</text>
</comment>
<evidence type="ECO:0000256" key="21">
    <source>
        <dbReference type="ARBA" id="ARBA00049966"/>
    </source>
</evidence>
<evidence type="ECO:0000256" key="8">
    <source>
        <dbReference type="ARBA" id="ARBA00022960"/>
    </source>
</evidence>
<feature type="transmembrane region" description="Helical" evidence="22">
    <location>
        <begin position="371"/>
        <end position="393"/>
    </location>
</feature>
<evidence type="ECO:0000256" key="20">
    <source>
        <dbReference type="ARBA" id="ARBA00049902"/>
    </source>
</evidence>
<dbReference type="PANTHER" id="PTHR30474:SF2">
    <property type="entry name" value="PEPTIDOGLYCAN GLYCOSYLTRANSFERASE FTSW-RELATED"/>
    <property type="match status" value="1"/>
</dbReference>
<protein>
    <recommendedName>
        <fullName evidence="17">Probable peptidoglycan glycosyltransferase FtsW</fullName>
        <ecNumber evidence="19">2.4.99.28</ecNumber>
    </recommendedName>
    <alternativeName>
        <fullName evidence="18">Cell division protein FtsW</fullName>
    </alternativeName>
    <alternativeName>
        <fullName evidence="15">Cell wall polymerase</fullName>
    </alternativeName>
    <alternativeName>
        <fullName evidence="14">Peptidoglycan polymerase</fullName>
    </alternativeName>
</protein>
<evidence type="ECO:0000256" key="14">
    <source>
        <dbReference type="ARBA" id="ARBA00032370"/>
    </source>
</evidence>
<evidence type="ECO:0000256" key="3">
    <source>
        <dbReference type="ARBA" id="ARBA00022475"/>
    </source>
</evidence>
<feature type="transmembrane region" description="Helical" evidence="22">
    <location>
        <begin position="335"/>
        <end position="359"/>
    </location>
</feature>
<evidence type="ECO:0000256" key="9">
    <source>
        <dbReference type="ARBA" id="ARBA00022984"/>
    </source>
</evidence>
<keyword evidence="6" id="KW-0808">Transferase</keyword>
<evidence type="ECO:0000256" key="17">
    <source>
        <dbReference type="ARBA" id="ARBA00041185"/>
    </source>
</evidence>
<evidence type="ECO:0000256" key="22">
    <source>
        <dbReference type="SAM" id="Phobius"/>
    </source>
</evidence>
<organism evidence="23 24">
    <name type="scientific">Propionicimonas paludicola</name>
    <dbReference type="NCBI Taxonomy" id="185243"/>
    <lineage>
        <taxon>Bacteria</taxon>
        <taxon>Bacillati</taxon>
        <taxon>Actinomycetota</taxon>
        <taxon>Actinomycetes</taxon>
        <taxon>Propionibacteriales</taxon>
        <taxon>Nocardioidaceae</taxon>
        <taxon>Propionicimonas</taxon>
    </lineage>
</organism>
<evidence type="ECO:0000256" key="4">
    <source>
        <dbReference type="ARBA" id="ARBA00022618"/>
    </source>
</evidence>
<name>A0A2A9CTJ8_9ACTN</name>
<evidence type="ECO:0000256" key="13">
    <source>
        <dbReference type="ARBA" id="ARBA00023316"/>
    </source>
</evidence>
<feature type="transmembrane region" description="Helical" evidence="22">
    <location>
        <begin position="104"/>
        <end position="124"/>
    </location>
</feature>
<evidence type="ECO:0000256" key="11">
    <source>
        <dbReference type="ARBA" id="ARBA00023136"/>
    </source>
</evidence>
<dbReference type="GO" id="GO:0009252">
    <property type="term" value="P:peptidoglycan biosynthetic process"/>
    <property type="evidence" value="ECO:0007669"/>
    <property type="project" value="UniProtKB-KW"/>
</dbReference>
<evidence type="ECO:0000256" key="1">
    <source>
        <dbReference type="ARBA" id="ARBA00004651"/>
    </source>
</evidence>
<dbReference type="Pfam" id="PF01098">
    <property type="entry name" value="FTSW_RODA_SPOVE"/>
    <property type="match status" value="1"/>
</dbReference>
<comment type="similarity">
    <text evidence="16">Belongs to the SEDS family. FtsW subfamily.</text>
</comment>
<dbReference type="InterPro" id="IPR018365">
    <property type="entry name" value="Cell_cycle_FtsW-rel_CS"/>
</dbReference>
<dbReference type="GO" id="GO:0008360">
    <property type="term" value="P:regulation of cell shape"/>
    <property type="evidence" value="ECO:0007669"/>
    <property type="project" value="UniProtKB-KW"/>
</dbReference>
<keyword evidence="10 22" id="KW-1133">Transmembrane helix</keyword>
<dbReference type="GO" id="GO:0071555">
    <property type="term" value="P:cell wall organization"/>
    <property type="evidence" value="ECO:0007669"/>
    <property type="project" value="UniProtKB-KW"/>
</dbReference>
<dbReference type="GO" id="GO:0005886">
    <property type="term" value="C:plasma membrane"/>
    <property type="evidence" value="ECO:0007669"/>
    <property type="project" value="UniProtKB-SubCell"/>
</dbReference>
<evidence type="ECO:0000313" key="23">
    <source>
        <dbReference type="EMBL" id="PFG16970.1"/>
    </source>
</evidence>
<dbReference type="InterPro" id="IPR013437">
    <property type="entry name" value="FtsW"/>
</dbReference>
<comment type="caution">
    <text evidence="23">The sequence shown here is derived from an EMBL/GenBank/DDBJ whole genome shotgun (WGS) entry which is preliminary data.</text>
</comment>
<keyword evidence="12" id="KW-0131">Cell cycle</keyword>
<evidence type="ECO:0000256" key="10">
    <source>
        <dbReference type="ARBA" id="ARBA00022989"/>
    </source>
</evidence>
<evidence type="ECO:0000256" key="19">
    <source>
        <dbReference type="ARBA" id="ARBA00044770"/>
    </source>
</evidence>
<evidence type="ECO:0000256" key="18">
    <source>
        <dbReference type="ARBA" id="ARBA00041418"/>
    </source>
</evidence>
<comment type="catalytic activity">
    <reaction evidence="20">
        <text>[GlcNAc-(1-&gt;4)-Mur2Ac(oyl-L-Ala-gamma-D-Glu-L-Lys-D-Ala-D-Ala)](n)-di-trans,octa-cis-undecaprenyl diphosphate + beta-D-GlcNAc-(1-&gt;4)-Mur2Ac(oyl-L-Ala-gamma-D-Glu-L-Lys-D-Ala-D-Ala)-di-trans,octa-cis-undecaprenyl diphosphate = [GlcNAc-(1-&gt;4)-Mur2Ac(oyl-L-Ala-gamma-D-Glu-L-Lys-D-Ala-D-Ala)](n+1)-di-trans,octa-cis-undecaprenyl diphosphate + di-trans,octa-cis-undecaprenyl diphosphate + H(+)</text>
        <dbReference type="Rhea" id="RHEA:23708"/>
        <dbReference type="Rhea" id="RHEA-COMP:9602"/>
        <dbReference type="Rhea" id="RHEA-COMP:9603"/>
        <dbReference type="ChEBI" id="CHEBI:15378"/>
        <dbReference type="ChEBI" id="CHEBI:58405"/>
        <dbReference type="ChEBI" id="CHEBI:60033"/>
        <dbReference type="ChEBI" id="CHEBI:78435"/>
        <dbReference type="EC" id="2.4.99.28"/>
    </reaction>
</comment>
<dbReference type="InterPro" id="IPR001182">
    <property type="entry name" value="FtsW/RodA"/>
</dbReference>
<feature type="transmembrane region" description="Helical" evidence="22">
    <location>
        <begin position="144"/>
        <end position="163"/>
    </location>
</feature>
<comment type="pathway">
    <text evidence="2">Cell wall biogenesis; peptidoglycan biosynthesis.</text>
</comment>
<keyword evidence="7 22" id="KW-0812">Transmembrane</keyword>
<dbReference type="GO" id="GO:0008955">
    <property type="term" value="F:peptidoglycan glycosyltransferase activity"/>
    <property type="evidence" value="ECO:0007669"/>
    <property type="project" value="UniProtKB-EC"/>
</dbReference>
<proteinExistence type="inferred from homology"/>
<gene>
    <name evidence="23" type="ORF">ATK74_1526</name>
</gene>
<sequence>MAILSSPFEDRHGTESAQPAKGRRRSLVVDWLAHPQASFYLVLVPAVLLLVLGMMMVLSASSVYAYVRWDGDSYYFVKRQAVFLLVGGAMAYVFARLQPTQLKVLGWVLMAAAMILQVLTFSPLGYSNNGNTNWVNLGFSWFNIQPSEVAKLAIVMWGADIFARKEKLLGDVRHLLIPFLPASLVMIGLVVLQSDLGTGMILGAIMLSVLWYVGASWKVLVSIIGGVAAAVVVLILTAQYRMSRILGFFNPNLDPLGINHQPIRAQFALASGGWWGLGLGESRQKWGGLVESHTDYILAVIGEELGLVGTLSVLALLLILGYAGFRIAMRSDLKFCRYTAAGITSWFMIQALVNIAVVFRMMPVLGVPLPLLSYGGSALMANLMALGVLLACARQEPAARAYSERHRASRRKTLVTTAVGAKS</sequence>
<keyword evidence="11 22" id="KW-0472">Membrane</keyword>
<evidence type="ECO:0000256" key="7">
    <source>
        <dbReference type="ARBA" id="ARBA00022692"/>
    </source>
</evidence>
<keyword evidence="4 23" id="KW-0132">Cell division</keyword>
<dbReference type="RefSeq" id="WP_211283309.1">
    <property type="nucleotide sequence ID" value="NZ_PDJC01000001.1"/>
</dbReference>
<dbReference type="AlphaFoldDB" id="A0A2A9CTJ8"/>
<feature type="transmembrane region" description="Helical" evidence="22">
    <location>
        <begin position="175"/>
        <end position="192"/>
    </location>
</feature>
<dbReference type="GO" id="GO:0015648">
    <property type="term" value="F:lipid-linked peptidoglycan transporter activity"/>
    <property type="evidence" value="ECO:0007669"/>
    <property type="project" value="TreeGrafter"/>
</dbReference>
<dbReference type="EC" id="2.4.99.28" evidence="19"/>
<evidence type="ECO:0000313" key="24">
    <source>
        <dbReference type="Proteomes" id="UP000226079"/>
    </source>
</evidence>
<accession>A0A2A9CTJ8</accession>
<keyword evidence="24" id="KW-1185">Reference proteome</keyword>
<evidence type="ECO:0000256" key="2">
    <source>
        <dbReference type="ARBA" id="ARBA00004752"/>
    </source>
</evidence>
<dbReference type="EMBL" id="PDJC01000001">
    <property type="protein sequence ID" value="PFG16970.1"/>
    <property type="molecule type" value="Genomic_DNA"/>
</dbReference>
<feature type="transmembrane region" description="Helical" evidence="22">
    <location>
        <begin position="39"/>
        <end position="67"/>
    </location>
</feature>
<keyword evidence="3" id="KW-1003">Cell membrane</keyword>
<feature type="transmembrane region" description="Helical" evidence="22">
    <location>
        <begin position="198"/>
        <end position="214"/>
    </location>
</feature>
<dbReference type="PROSITE" id="PS00428">
    <property type="entry name" value="FTSW_RODA_SPOVE"/>
    <property type="match status" value="1"/>
</dbReference>
<feature type="transmembrane region" description="Helical" evidence="22">
    <location>
        <begin position="219"/>
        <end position="240"/>
    </location>
</feature>
<feature type="transmembrane region" description="Helical" evidence="22">
    <location>
        <begin position="79"/>
        <end position="97"/>
    </location>
</feature>
<dbReference type="Proteomes" id="UP000226079">
    <property type="component" value="Unassembled WGS sequence"/>
</dbReference>
<dbReference type="GO" id="GO:0051301">
    <property type="term" value="P:cell division"/>
    <property type="evidence" value="ECO:0007669"/>
    <property type="project" value="UniProtKB-KW"/>
</dbReference>
<dbReference type="GO" id="GO:0032153">
    <property type="term" value="C:cell division site"/>
    <property type="evidence" value="ECO:0007669"/>
    <property type="project" value="TreeGrafter"/>
</dbReference>